<dbReference type="PANTHER" id="PTHR10458:SF22">
    <property type="entry name" value="PEPTIDE DEFORMYLASE"/>
    <property type="match status" value="1"/>
</dbReference>
<dbReference type="HAMAP" id="MF_00163">
    <property type="entry name" value="Pep_deformylase"/>
    <property type="match status" value="1"/>
</dbReference>
<feature type="binding site" evidence="2">
    <location>
        <position position="155"/>
    </location>
    <ligand>
        <name>Fe cation</name>
        <dbReference type="ChEBI" id="CHEBI:24875"/>
    </ligand>
</feature>
<dbReference type="Proteomes" id="UP000176725">
    <property type="component" value="Unassembled WGS sequence"/>
</dbReference>
<feature type="binding site" evidence="2">
    <location>
        <position position="109"/>
    </location>
    <ligand>
        <name>Fe cation</name>
        <dbReference type="ChEBI" id="CHEBI:24875"/>
    </ligand>
</feature>
<dbReference type="PRINTS" id="PR01576">
    <property type="entry name" value="PDEFORMYLASE"/>
</dbReference>
<dbReference type="CDD" id="cd00487">
    <property type="entry name" value="Pep_deformylase"/>
    <property type="match status" value="1"/>
</dbReference>
<comment type="caution">
    <text evidence="3">The sequence shown here is derived from an EMBL/GenBank/DDBJ whole genome shotgun (WGS) entry which is preliminary data.</text>
</comment>
<dbReference type="SUPFAM" id="SSF56420">
    <property type="entry name" value="Peptide deformylase"/>
    <property type="match status" value="1"/>
</dbReference>
<comment type="function">
    <text evidence="2">Removes the formyl group from the N-terminal Met of newly synthesized proteins. Requires at least a dipeptide for an efficient rate of reaction. N-terminal L-methionine is a prerequisite for activity but the enzyme has broad specificity at other positions.</text>
</comment>
<keyword evidence="2" id="KW-0378">Hydrolase</keyword>
<dbReference type="AlphaFoldDB" id="A0A1F8BJF9"/>
<protein>
    <recommendedName>
        <fullName evidence="2">Peptide deformylase</fullName>
        <shortName evidence="2">PDF</shortName>
        <ecNumber evidence="2">3.5.1.88</ecNumber>
    </recommendedName>
    <alternativeName>
        <fullName evidence="2">Polypeptide deformylase</fullName>
    </alternativeName>
</protein>
<evidence type="ECO:0000313" key="4">
    <source>
        <dbReference type="Proteomes" id="UP000176725"/>
    </source>
</evidence>
<dbReference type="NCBIfam" id="NF001159">
    <property type="entry name" value="PRK00150.1-3"/>
    <property type="match status" value="1"/>
</dbReference>
<comment type="catalytic activity">
    <reaction evidence="2">
        <text>N-terminal N-formyl-L-methionyl-[peptide] + H2O = N-terminal L-methionyl-[peptide] + formate</text>
        <dbReference type="Rhea" id="RHEA:24420"/>
        <dbReference type="Rhea" id="RHEA-COMP:10639"/>
        <dbReference type="Rhea" id="RHEA-COMP:10640"/>
        <dbReference type="ChEBI" id="CHEBI:15377"/>
        <dbReference type="ChEBI" id="CHEBI:15740"/>
        <dbReference type="ChEBI" id="CHEBI:49298"/>
        <dbReference type="ChEBI" id="CHEBI:64731"/>
        <dbReference type="EC" id="3.5.1.88"/>
    </reaction>
</comment>
<feature type="active site" evidence="2">
    <location>
        <position position="152"/>
    </location>
</feature>
<dbReference type="EMBL" id="MGHH01000013">
    <property type="protein sequence ID" value="OGM64163.1"/>
    <property type="molecule type" value="Genomic_DNA"/>
</dbReference>
<evidence type="ECO:0000256" key="1">
    <source>
        <dbReference type="ARBA" id="ARBA00010759"/>
    </source>
</evidence>
<keyword evidence="2" id="KW-0479">Metal-binding</keyword>
<keyword evidence="2" id="KW-0408">Iron</keyword>
<sequence>MIRDIVNAKDPRLRVTSKPVNKIDKKIREIINDLKETLVVQNDPEGIGLAAPQIGKNVRVFVMKPDEEITTVINPKILKIYDSSPHGSFKKKSNKGKPAKKDKKIMEGCLSLPHFYGPIRRAKKVTIEYLEENGVKKNKTFEGLEAQIVLHEIDHLDGKLFIDRLIEQKKPLFEYKDGEWEEVDLI</sequence>
<dbReference type="GO" id="GO:0046872">
    <property type="term" value="F:metal ion binding"/>
    <property type="evidence" value="ECO:0007669"/>
    <property type="project" value="UniProtKB-KW"/>
</dbReference>
<evidence type="ECO:0000313" key="3">
    <source>
        <dbReference type="EMBL" id="OGM64163.1"/>
    </source>
</evidence>
<comment type="similarity">
    <text evidence="1 2">Belongs to the polypeptide deformylase family.</text>
</comment>
<gene>
    <name evidence="2" type="primary">def</name>
    <name evidence="3" type="ORF">A2893_03485</name>
</gene>
<comment type="cofactor">
    <cofactor evidence="2">
        <name>Fe(2+)</name>
        <dbReference type="ChEBI" id="CHEBI:29033"/>
    </cofactor>
    <text evidence="2">Binds 1 Fe(2+) ion.</text>
</comment>
<dbReference type="GO" id="GO:0006412">
    <property type="term" value="P:translation"/>
    <property type="evidence" value="ECO:0007669"/>
    <property type="project" value="UniProtKB-UniRule"/>
</dbReference>
<dbReference type="InterPro" id="IPR036821">
    <property type="entry name" value="Peptide_deformylase_sf"/>
</dbReference>
<dbReference type="InterPro" id="IPR023635">
    <property type="entry name" value="Peptide_deformylase"/>
</dbReference>
<feature type="binding site" evidence="2">
    <location>
        <position position="151"/>
    </location>
    <ligand>
        <name>Fe cation</name>
        <dbReference type="ChEBI" id="CHEBI:24875"/>
    </ligand>
</feature>
<organism evidence="3 4">
    <name type="scientific">Candidatus Woesebacteria bacterium RIFCSPLOWO2_01_FULL_39_25</name>
    <dbReference type="NCBI Taxonomy" id="1802521"/>
    <lineage>
        <taxon>Bacteria</taxon>
        <taxon>Candidatus Woeseibacteriota</taxon>
    </lineage>
</organism>
<evidence type="ECO:0000256" key="2">
    <source>
        <dbReference type="HAMAP-Rule" id="MF_00163"/>
    </source>
</evidence>
<proteinExistence type="inferred from homology"/>
<name>A0A1F8BJF9_9BACT</name>
<dbReference type="PIRSF" id="PIRSF004749">
    <property type="entry name" value="Pep_def"/>
    <property type="match status" value="1"/>
</dbReference>
<dbReference type="Gene3D" id="3.90.45.10">
    <property type="entry name" value="Peptide deformylase"/>
    <property type="match status" value="1"/>
</dbReference>
<dbReference type="EC" id="3.5.1.88" evidence="2"/>
<dbReference type="STRING" id="1802521.A2893_03485"/>
<reference evidence="3 4" key="1">
    <citation type="journal article" date="2016" name="Nat. Commun.">
        <title>Thousands of microbial genomes shed light on interconnected biogeochemical processes in an aquifer system.</title>
        <authorList>
            <person name="Anantharaman K."/>
            <person name="Brown C.T."/>
            <person name="Hug L.A."/>
            <person name="Sharon I."/>
            <person name="Castelle C.J."/>
            <person name="Probst A.J."/>
            <person name="Thomas B.C."/>
            <person name="Singh A."/>
            <person name="Wilkins M.J."/>
            <person name="Karaoz U."/>
            <person name="Brodie E.L."/>
            <person name="Williams K.H."/>
            <person name="Hubbard S.S."/>
            <person name="Banfield J.F."/>
        </authorList>
    </citation>
    <scope>NUCLEOTIDE SEQUENCE [LARGE SCALE GENOMIC DNA]</scope>
</reference>
<dbReference type="PANTHER" id="PTHR10458">
    <property type="entry name" value="PEPTIDE DEFORMYLASE"/>
    <property type="match status" value="1"/>
</dbReference>
<accession>A0A1F8BJF9</accession>
<dbReference type="GO" id="GO:0042586">
    <property type="term" value="F:peptide deformylase activity"/>
    <property type="evidence" value="ECO:0007669"/>
    <property type="project" value="UniProtKB-UniRule"/>
</dbReference>
<dbReference type="Pfam" id="PF01327">
    <property type="entry name" value="Pep_deformylase"/>
    <property type="match status" value="1"/>
</dbReference>
<keyword evidence="2" id="KW-0648">Protein biosynthesis</keyword>